<reference evidence="2" key="1">
    <citation type="submission" date="2025-08" db="UniProtKB">
        <authorList>
            <consortium name="RefSeq"/>
        </authorList>
    </citation>
    <scope>IDENTIFICATION</scope>
    <source>
        <tissue evidence="2">Silk gland</tissue>
    </source>
</reference>
<sequence>MPKYYRFRATSPTRRPKRCRDKEREREAEKFNVNTELNNWLDVTLACQPAPNWYMRRTAWRESPPLMGVPRQLAAGLRASVQLTNRPIFIFKIPSVRSQDWLSLL</sequence>
<dbReference type="GeneID" id="114252416"/>
<accession>A0A6J2KKQ9</accession>
<evidence type="ECO:0000313" key="1">
    <source>
        <dbReference type="Proteomes" id="UP000504629"/>
    </source>
</evidence>
<protein>
    <submittedName>
        <fullName evidence="2">Uncharacterized protein LOC114252416</fullName>
    </submittedName>
</protein>
<gene>
    <name evidence="2" type="primary">LOC114252416</name>
</gene>
<proteinExistence type="predicted"/>
<evidence type="ECO:0000313" key="2">
    <source>
        <dbReference type="RefSeq" id="XP_028042695.1"/>
    </source>
</evidence>
<dbReference type="RefSeq" id="XP_028042695.1">
    <property type="nucleotide sequence ID" value="XM_028186894.1"/>
</dbReference>
<keyword evidence="1" id="KW-1185">Reference proteome</keyword>
<dbReference type="AlphaFoldDB" id="A0A6J2KKQ9"/>
<dbReference type="KEGG" id="bman:114252416"/>
<dbReference type="Proteomes" id="UP000504629">
    <property type="component" value="Unplaced"/>
</dbReference>
<name>A0A6J2KKQ9_BOMMA</name>
<dbReference type="OrthoDB" id="7049517at2759"/>
<organism evidence="1 2">
    <name type="scientific">Bombyx mandarina</name>
    <name type="common">Wild silk moth</name>
    <name type="synonym">Wild silkworm</name>
    <dbReference type="NCBI Taxonomy" id="7092"/>
    <lineage>
        <taxon>Eukaryota</taxon>
        <taxon>Metazoa</taxon>
        <taxon>Ecdysozoa</taxon>
        <taxon>Arthropoda</taxon>
        <taxon>Hexapoda</taxon>
        <taxon>Insecta</taxon>
        <taxon>Pterygota</taxon>
        <taxon>Neoptera</taxon>
        <taxon>Endopterygota</taxon>
        <taxon>Lepidoptera</taxon>
        <taxon>Glossata</taxon>
        <taxon>Ditrysia</taxon>
        <taxon>Bombycoidea</taxon>
        <taxon>Bombycidae</taxon>
        <taxon>Bombycinae</taxon>
        <taxon>Bombyx</taxon>
    </lineage>
</organism>